<organism evidence="1 2">
    <name type="scientific">Portunus trituberculatus</name>
    <name type="common">Swimming crab</name>
    <name type="synonym">Neptunus trituberculatus</name>
    <dbReference type="NCBI Taxonomy" id="210409"/>
    <lineage>
        <taxon>Eukaryota</taxon>
        <taxon>Metazoa</taxon>
        <taxon>Ecdysozoa</taxon>
        <taxon>Arthropoda</taxon>
        <taxon>Crustacea</taxon>
        <taxon>Multicrustacea</taxon>
        <taxon>Malacostraca</taxon>
        <taxon>Eumalacostraca</taxon>
        <taxon>Eucarida</taxon>
        <taxon>Decapoda</taxon>
        <taxon>Pleocyemata</taxon>
        <taxon>Brachyura</taxon>
        <taxon>Eubrachyura</taxon>
        <taxon>Portunoidea</taxon>
        <taxon>Portunidae</taxon>
        <taxon>Portuninae</taxon>
        <taxon>Portunus</taxon>
    </lineage>
</organism>
<accession>A0A5B7DPU7</accession>
<dbReference type="EMBL" id="VSRR010001167">
    <property type="protein sequence ID" value="MPC23109.1"/>
    <property type="molecule type" value="Genomic_DNA"/>
</dbReference>
<comment type="caution">
    <text evidence="1">The sequence shown here is derived from an EMBL/GenBank/DDBJ whole genome shotgun (WGS) entry which is preliminary data.</text>
</comment>
<evidence type="ECO:0000313" key="2">
    <source>
        <dbReference type="Proteomes" id="UP000324222"/>
    </source>
</evidence>
<dbReference type="Proteomes" id="UP000324222">
    <property type="component" value="Unassembled WGS sequence"/>
</dbReference>
<dbReference type="AlphaFoldDB" id="A0A5B7DPU7"/>
<proteinExistence type="predicted"/>
<gene>
    <name evidence="1" type="ORF">E2C01_016147</name>
</gene>
<keyword evidence="2" id="KW-1185">Reference proteome</keyword>
<reference evidence="1 2" key="1">
    <citation type="submission" date="2019-05" db="EMBL/GenBank/DDBJ databases">
        <title>Another draft genome of Portunus trituberculatus and its Hox gene families provides insights of decapod evolution.</title>
        <authorList>
            <person name="Jeong J.-H."/>
            <person name="Song I."/>
            <person name="Kim S."/>
            <person name="Choi T."/>
            <person name="Kim D."/>
            <person name="Ryu S."/>
            <person name="Kim W."/>
        </authorList>
    </citation>
    <scope>NUCLEOTIDE SEQUENCE [LARGE SCALE GENOMIC DNA]</scope>
    <source>
        <tissue evidence="1">Muscle</tissue>
    </source>
</reference>
<evidence type="ECO:0000313" key="1">
    <source>
        <dbReference type="EMBL" id="MPC23109.1"/>
    </source>
</evidence>
<name>A0A5B7DPU7_PORTR</name>
<sequence length="81" mass="9365">MVVLLWGCSWSYKQCIRMQARKIMEKMRLSIEEVNNQYFTTQHDLRPAPHTSSHPLTSIPAPVVYHFSFPAQLRYSGGPLS</sequence>
<protein>
    <submittedName>
        <fullName evidence="1">Uncharacterized protein</fullName>
    </submittedName>
</protein>